<dbReference type="Gene3D" id="2.30.110.10">
    <property type="entry name" value="Electron Transport, Fmn-binding Protein, Chain A"/>
    <property type="match status" value="1"/>
</dbReference>
<name>A0A9D7LKK0_9RHOO</name>
<keyword evidence="6" id="KW-0966">Cell projection</keyword>
<feature type="domain" description="Type III secretion system flagellar brake protein YcgR PilZN" evidence="5">
    <location>
        <begin position="97"/>
        <end position="178"/>
    </location>
</feature>
<dbReference type="GO" id="GO:0035438">
    <property type="term" value="F:cyclic-di-GMP binding"/>
    <property type="evidence" value="ECO:0007669"/>
    <property type="project" value="InterPro"/>
</dbReference>
<dbReference type="AlphaFoldDB" id="A0A9D7LKK0"/>
<evidence type="ECO:0000256" key="1">
    <source>
        <dbReference type="ARBA" id="ARBA00022636"/>
    </source>
</evidence>
<keyword evidence="1" id="KW-0973">c-di-GMP</keyword>
<keyword evidence="2" id="KW-0547">Nucleotide-binding</keyword>
<dbReference type="Pfam" id="PF12945">
    <property type="entry name" value="PilZNR"/>
    <property type="match status" value="1"/>
</dbReference>
<evidence type="ECO:0000259" key="5">
    <source>
        <dbReference type="Pfam" id="PF12945"/>
    </source>
</evidence>
<dbReference type="Gene3D" id="2.40.10.220">
    <property type="entry name" value="predicted glycosyltransferase like domains"/>
    <property type="match status" value="1"/>
</dbReference>
<keyword evidence="6" id="KW-0282">Flagellum</keyword>
<proteinExistence type="predicted"/>
<evidence type="ECO:0000313" key="6">
    <source>
        <dbReference type="EMBL" id="MBK8889525.1"/>
    </source>
</evidence>
<keyword evidence="6" id="KW-0969">Cilium</keyword>
<accession>A0A9D7LKK0</accession>
<dbReference type="Pfam" id="PF07238">
    <property type="entry name" value="PilZ"/>
    <property type="match status" value="1"/>
</dbReference>
<evidence type="ECO:0000259" key="4">
    <source>
        <dbReference type="Pfam" id="PF07238"/>
    </source>
</evidence>
<sequence>MDSIAMTEQQTQFVKVDVNDLDVGTALRFPLYDSGGRLLLKRGYVVESVDEREQLIGRGLYRSLSERSSPSTPPPVAAEAPPSRETLVALHATKIRIGDTLQMQGSADAPRLTVKLIGYLRNRGLIVTEPEAAGDFVMLKEGQPFVIRFFSGKSAYAFASTVTKHTSVPFPHVCLSYPREVRGLVIRNDSRVDVDLLAAVGVDGEGEAQAGSCKIVNLSTGGAALRSKARLGHTGDLINVKFQLLIGDLQTYVVFESVIRTVDKDQLDPALPYRHGIQFVEPEHSMKLAVAAYVYQKLGGQST</sequence>
<dbReference type="InterPro" id="IPR009926">
    <property type="entry name" value="T3SS_YcgR_PilZN"/>
</dbReference>
<evidence type="ECO:0000256" key="3">
    <source>
        <dbReference type="ARBA" id="ARBA00023143"/>
    </source>
</evidence>
<protein>
    <submittedName>
        <fullName evidence="6">Flagellar brake protein</fullName>
    </submittedName>
</protein>
<dbReference type="InterPro" id="IPR012349">
    <property type="entry name" value="Split_barrel_FMN-bd"/>
</dbReference>
<gene>
    <name evidence="6" type="ORF">IPN75_03580</name>
</gene>
<evidence type="ECO:0000313" key="7">
    <source>
        <dbReference type="Proteomes" id="UP000808146"/>
    </source>
</evidence>
<feature type="domain" description="PilZ" evidence="4">
    <location>
        <begin position="187"/>
        <end position="296"/>
    </location>
</feature>
<keyword evidence="3" id="KW-0975">Bacterial flagellum</keyword>
<evidence type="ECO:0000256" key="2">
    <source>
        <dbReference type="ARBA" id="ARBA00022741"/>
    </source>
</evidence>
<dbReference type="InterPro" id="IPR009875">
    <property type="entry name" value="PilZ_domain"/>
</dbReference>
<dbReference type="Proteomes" id="UP000808146">
    <property type="component" value="Unassembled WGS sequence"/>
</dbReference>
<organism evidence="6 7">
    <name type="scientific">Candidatus Dechloromonas phosphorivorans</name>
    <dbReference type="NCBI Taxonomy" id="2899244"/>
    <lineage>
        <taxon>Bacteria</taxon>
        <taxon>Pseudomonadati</taxon>
        <taxon>Pseudomonadota</taxon>
        <taxon>Betaproteobacteria</taxon>
        <taxon>Rhodocyclales</taxon>
        <taxon>Azonexaceae</taxon>
        <taxon>Dechloromonas</taxon>
    </lineage>
</organism>
<dbReference type="SUPFAM" id="SSF141371">
    <property type="entry name" value="PilZ domain-like"/>
    <property type="match status" value="1"/>
</dbReference>
<reference evidence="6" key="1">
    <citation type="submission" date="2020-10" db="EMBL/GenBank/DDBJ databases">
        <title>Connecting structure to function with the recovery of over 1000 high-quality activated sludge metagenome-assembled genomes encoding full-length rRNA genes using long-read sequencing.</title>
        <authorList>
            <person name="Singleton C.M."/>
            <person name="Petriglieri F."/>
            <person name="Kristensen J.M."/>
            <person name="Kirkegaard R.H."/>
            <person name="Michaelsen T.Y."/>
            <person name="Andersen M.H."/>
            <person name="Karst S.M."/>
            <person name="Dueholm M.S."/>
            <person name="Nielsen P.H."/>
            <person name="Albertsen M."/>
        </authorList>
    </citation>
    <scope>NUCLEOTIDE SEQUENCE</scope>
    <source>
        <strain evidence="6">OdNE_18-Q3-R46-58_BAT3C.305</strain>
    </source>
</reference>
<dbReference type="EMBL" id="JADKBR010000001">
    <property type="protein sequence ID" value="MBK8889525.1"/>
    <property type="molecule type" value="Genomic_DNA"/>
</dbReference>
<comment type="caution">
    <text evidence="6">The sequence shown here is derived from an EMBL/GenBank/DDBJ whole genome shotgun (WGS) entry which is preliminary data.</text>
</comment>